<protein>
    <recommendedName>
        <fullName evidence="9">Transcriptional regulatory protein</fullName>
    </recommendedName>
</protein>
<sequence>MPHSVVIVEDEIAVAQLLADYLGQCDDFQVLGIATDKATASRLVALGQPELLLLDIHLPDGNGLELLGELRRQGVGSDVIMVTAAKEVAALEKAMQLGAFDFLVKPIMLARLDQALAKFRARHQQLQQGEVLTQSLVDKLLGTDSGASAASDTRLPKGIDAVTLSKVRQLFQEDPQAQLSAEKVGALIGASRSTARRYLEFLLTQHELVADLSYGSIGRPERCYRWRR</sequence>
<comment type="caution">
    <text evidence="12">The sequence shown here is derived from an EMBL/GenBank/DDBJ whole genome shotgun (WGS) entry which is preliminary data.</text>
</comment>
<dbReference type="InterPro" id="IPR048714">
    <property type="entry name" value="DpiA-like_HTH"/>
</dbReference>
<dbReference type="EMBL" id="RJUL01000006">
    <property type="protein sequence ID" value="ROQ25062.1"/>
    <property type="molecule type" value="Genomic_DNA"/>
</dbReference>
<evidence type="ECO:0000256" key="1">
    <source>
        <dbReference type="ARBA" id="ARBA00004496"/>
    </source>
</evidence>
<reference evidence="12 13" key="1">
    <citation type="submission" date="2018-11" db="EMBL/GenBank/DDBJ databases">
        <title>Genomic Encyclopedia of Type Strains, Phase IV (KMG-IV): sequencing the most valuable type-strain genomes for metagenomic binning, comparative biology and taxonomic classification.</title>
        <authorList>
            <person name="Goeker M."/>
        </authorList>
    </citation>
    <scope>NUCLEOTIDE SEQUENCE [LARGE SCALE GENOMIC DNA]</scope>
    <source>
        <strain evidence="12 13">DSM 21945</strain>
    </source>
</reference>
<feature type="domain" description="Response regulatory" evidence="11">
    <location>
        <begin position="4"/>
        <end position="120"/>
    </location>
</feature>
<keyword evidence="2 9" id="KW-0963">Cytoplasm</keyword>
<keyword evidence="4 9" id="KW-0902">Two-component regulatory system</keyword>
<dbReference type="GO" id="GO:0005737">
    <property type="term" value="C:cytoplasm"/>
    <property type="evidence" value="ECO:0007669"/>
    <property type="project" value="UniProtKB-SubCell"/>
</dbReference>
<dbReference type="RefSeq" id="WP_123421898.1">
    <property type="nucleotide sequence ID" value="NZ_JBLXAC010000006.1"/>
</dbReference>
<dbReference type="STRING" id="584787.GCA_001247655_03893"/>
<proteinExistence type="predicted"/>
<evidence type="ECO:0000256" key="7">
    <source>
        <dbReference type="ARBA" id="ARBA00023159"/>
    </source>
</evidence>
<dbReference type="GO" id="GO:0000156">
    <property type="term" value="F:phosphorelay response regulator activity"/>
    <property type="evidence" value="ECO:0007669"/>
    <property type="project" value="TreeGrafter"/>
</dbReference>
<accession>A0A3N1P1B5</accession>
<keyword evidence="3 10" id="KW-0597">Phosphoprotein</keyword>
<dbReference type="GO" id="GO:0003700">
    <property type="term" value="F:DNA-binding transcription factor activity"/>
    <property type="evidence" value="ECO:0007669"/>
    <property type="project" value="InterPro"/>
</dbReference>
<organism evidence="12 13">
    <name type="scientific">Gallaecimonas pentaromativorans</name>
    <dbReference type="NCBI Taxonomy" id="584787"/>
    <lineage>
        <taxon>Bacteria</taxon>
        <taxon>Pseudomonadati</taxon>
        <taxon>Pseudomonadota</taxon>
        <taxon>Gammaproteobacteria</taxon>
        <taxon>Enterobacterales</taxon>
        <taxon>Gallaecimonadaceae</taxon>
        <taxon>Gallaecimonas</taxon>
    </lineage>
</organism>
<evidence type="ECO:0000256" key="5">
    <source>
        <dbReference type="ARBA" id="ARBA00023015"/>
    </source>
</evidence>
<feature type="modified residue" description="4-aspartylphosphate" evidence="10">
    <location>
        <position position="55"/>
    </location>
</feature>
<evidence type="ECO:0000313" key="13">
    <source>
        <dbReference type="Proteomes" id="UP000268033"/>
    </source>
</evidence>
<evidence type="ECO:0000256" key="9">
    <source>
        <dbReference type="PIRNR" id="PIRNR006171"/>
    </source>
</evidence>
<dbReference type="GO" id="GO:0003677">
    <property type="term" value="F:DNA binding"/>
    <property type="evidence" value="ECO:0007669"/>
    <property type="project" value="UniProtKB-KW"/>
</dbReference>
<dbReference type="SUPFAM" id="SSF52172">
    <property type="entry name" value="CheY-like"/>
    <property type="match status" value="1"/>
</dbReference>
<comment type="subcellular location">
    <subcellularLocation>
        <location evidence="1 9">Cytoplasm</location>
    </subcellularLocation>
</comment>
<dbReference type="Proteomes" id="UP000268033">
    <property type="component" value="Unassembled WGS sequence"/>
</dbReference>
<keyword evidence="13" id="KW-1185">Reference proteome</keyword>
<keyword evidence="5 9" id="KW-0805">Transcription regulation</keyword>
<keyword evidence="6 9" id="KW-0238">DNA-binding</keyword>
<evidence type="ECO:0000256" key="3">
    <source>
        <dbReference type="ARBA" id="ARBA00022553"/>
    </source>
</evidence>
<evidence type="ECO:0000256" key="10">
    <source>
        <dbReference type="PROSITE-ProRule" id="PRU00169"/>
    </source>
</evidence>
<dbReference type="InterPro" id="IPR024187">
    <property type="entry name" value="Sig_transdc_resp-reg_cit/mal"/>
</dbReference>
<dbReference type="SMART" id="SM00448">
    <property type="entry name" value="REC"/>
    <property type="match status" value="1"/>
</dbReference>
<dbReference type="Pfam" id="PF00072">
    <property type="entry name" value="Response_reg"/>
    <property type="match status" value="1"/>
</dbReference>
<name>A0A3N1P1B5_9GAMM</name>
<evidence type="ECO:0000256" key="8">
    <source>
        <dbReference type="ARBA" id="ARBA00023163"/>
    </source>
</evidence>
<evidence type="ECO:0000313" key="12">
    <source>
        <dbReference type="EMBL" id="ROQ25062.1"/>
    </source>
</evidence>
<dbReference type="PIRSF" id="PIRSF006171">
    <property type="entry name" value="RR_citrat_malat"/>
    <property type="match status" value="1"/>
</dbReference>
<dbReference type="Gene3D" id="3.40.50.2300">
    <property type="match status" value="1"/>
</dbReference>
<evidence type="ECO:0000259" key="11">
    <source>
        <dbReference type="PROSITE" id="PS50110"/>
    </source>
</evidence>
<dbReference type="PANTHER" id="PTHR45526">
    <property type="entry name" value="TRANSCRIPTIONAL REGULATORY PROTEIN DPIA"/>
    <property type="match status" value="1"/>
</dbReference>
<gene>
    <name evidence="12" type="ORF">EDC28_106312</name>
</gene>
<evidence type="ECO:0000256" key="2">
    <source>
        <dbReference type="ARBA" id="ARBA00022490"/>
    </source>
</evidence>
<dbReference type="InterPro" id="IPR001789">
    <property type="entry name" value="Sig_transdc_resp-reg_receiver"/>
</dbReference>
<dbReference type="PROSITE" id="PS50110">
    <property type="entry name" value="RESPONSE_REGULATORY"/>
    <property type="match status" value="1"/>
</dbReference>
<dbReference type="AlphaFoldDB" id="A0A3N1P1B5"/>
<dbReference type="InterPro" id="IPR051271">
    <property type="entry name" value="2C-system_Tx_regulators"/>
</dbReference>
<keyword evidence="7 9" id="KW-0010">Activator</keyword>
<dbReference type="PANTHER" id="PTHR45526:SF1">
    <property type="entry name" value="TRANSCRIPTIONAL REGULATORY PROTEIN DCUR-RELATED"/>
    <property type="match status" value="1"/>
</dbReference>
<keyword evidence="8 9" id="KW-0804">Transcription</keyword>
<evidence type="ECO:0000256" key="4">
    <source>
        <dbReference type="ARBA" id="ARBA00023012"/>
    </source>
</evidence>
<dbReference type="InterPro" id="IPR011006">
    <property type="entry name" value="CheY-like_superfamily"/>
</dbReference>
<dbReference type="Pfam" id="PF20714">
    <property type="entry name" value="HTH_64"/>
    <property type="match status" value="1"/>
</dbReference>
<evidence type="ECO:0000256" key="6">
    <source>
        <dbReference type="ARBA" id="ARBA00023125"/>
    </source>
</evidence>